<proteinExistence type="predicted"/>
<dbReference type="Proteomes" id="UP001589608">
    <property type="component" value="Unassembled WGS sequence"/>
</dbReference>
<sequence>MPLILLGAFPGNPGDASPRLRETLAAAEVVAPADLAGRLAAGDTVAMWTAGVPDPVRIAVDLGAAVTAVPGPSAAITALALSGLPSDRFCVESGAADLGRLAAEPRTLIFTEVLDLPALAQAFGADRPAALVAADRTAQRGTLGALIAPVASGGAVLVVGGAPPVSAGRPADGELAAEVAALVAGGADRKRATLEVARRHSLAKREVYAAVIAHK</sequence>
<dbReference type="InterPro" id="IPR008189">
    <property type="entry name" value="rRNA_ssu_MeTfrase_I"/>
</dbReference>
<dbReference type="PANTHER" id="PTHR46111:SF1">
    <property type="entry name" value="RIBOSOMAL RNA SMALL SUBUNIT METHYLTRANSFERASE I"/>
    <property type="match status" value="1"/>
</dbReference>
<evidence type="ECO:0000313" key="1">
    <source>
        <dbReference type="EMBL" id="MFB9448452.1"/>
    </source>
</evidence>
<dbReference type="SUPFAM" id="SSF53790">
    <property type="entry name" value="Tetrapyrrole methylase"/>
    <property type="match status" value="1"/>
</dbReference>
<comment type="caution">
    <text evidence="1">The sequence shown here is derived from an EMBL/GenBank/DDBJ whole genome shotgun (WGS) entry which is preliminary data.</text>
</comment>
<dbReference type="PANTHER" id="PTHR46111">
    <property type="entry name" value="RIBOSOMAL RNA SMALL SUBUNIT METHYLTRANSFERASE I"/>
    <property type="match status" value="1"/>
</dbReference>
<accession>A0ABV5MHX1</accession>
<evidence type="ECO:0000313" key="2">
    <source>
        <dbReference type="Proteomes" id="UP001589608"/>
    </source>
</evidence>
<organism evidence="1 2">
    <name type="scientific">Dactylosporangium vinaceum</name>
    <dbReference type="NCBI Taxonomy" id="53362"/>
    <lineage>
        <taxon>Bacteria</taxon>
        <taxon>Bacillati</taxon>
        <taxon>Actinomycetota</taxon>
        <taxon>Actinomycetes</taxon>
        <taxon>Micromonosporales</taxon>
        <taxon>Micromonosporaceae</taxon>
        <taxon>Dactylosporangium</taxon>
    </lineage>
</organism>
<dbReference type="EMBL" id="JBHMCA010000058">
    <property type="protein sequence ID" value="MFB9448452.1"/>
    <property type="molecule type" value="Genomic_DNA"/>
</dbReference>
<protein>
    <submittedName>
        <fullName evidence="1">16S rRNA (Cytidine(1402)-2'-O)-methyltransferase</fullName>
    </submittedName>
</protein>
<keyword evidence="2" id="KW-1185">Reference proteome</keyword>
<name>A0ABV5MHX1_9ACTN</name>
<gene>
    <name evidence="1" type="ORF">ACFFTR_35650</name>
</gene>
<dbReference type="InterPro" id="IPR035996">
    <property type="entry name" value="4pyrrol_Methylase_sf"/>
</dbReference>
<dbReference type="RefSeq" id="WP_380030377.1">
    <property type="nucleotide sequence ID" value="NZ_CP061913.1"/>
</dbReference>
<reference evidence="1 2" key="1">
    <citation type="submission" date="2024-09" db="EMBL/GenBank/DDBJ databases">
        <authorList>
            <person name="Sun Q."/>
            <person name="Mori K."/>
        </authorList>
    </citation>
    <scope>NUCLEOTIDE SEQUENCE [LARGE SCALE GENOMIC DNA]</scope>
    <source>
        <strain evidence="1 2">JCM 3307</strain>
    </source>
</reference>